<proteinExistence type="predicted"/>
<evidence type="ECO:0000313" key="2">
    <source>
        <dbReference type="EMBL" id="KAF6465863.1"/>
    </source>
</evidence>
<sequence>MMPQMTGFPSFSWLNSITLYTYICMHACMHACMYVCMYACMYMCMYKYIHNVLCIYLSIDRYLDCLHVLAIVNNATMNLRMQISLRDSNFIYFEKYPQVKLLDYMIFIFLIILRKLHTVFYTDCVNLHFHQQCPDVPFSPSLSTFFLSYLFDNSHSNMYEVICHCDFDFHFPDDYRY</sequence>
<protein>
    <submittedName>
        <fullName evidence="2">Uncharacterized protein</fullName>
    </submittedName>
</protein>
<dbReference type="AlphaFoldDB" id="A0A7J8H0N8"/>
<keyword evidence="3" id="KW-1185">Reference proteome</keyword>
<gene>
    <name evidence="2" type="ORF">HJG63_011247</name>
</gene>
<organism evidence="2 3">
    <name type="scientific">Rousettus aegyptiacus</name>
    <name type="common">Egyptian fruit bat</name>
    <name type="synonym">Pteropus aegyptiacus</name>
    <dbReference type="NCBI Taxonomy" id="9407"/>
    <lineage>
        <taxon>Eukaryota</taxon>
        <taxon>Metazoa</taxon>
        <taxon>Chordata</taxon>
        <taxon>Craniata</taxon>
        <taxon>Vertebrata</taxon>
        <taxon>Euteleostomi</taxon>
        <taxon>Mammalia</taxon>
        <taxon>Eutheria</taxon>
        <taxon>Laurasiatheria</taxon>
        <taxon>Chiroptera</taxon>
        <taxon>Yinpterochiroptera</taxon>
        <taxon>Pteropodoidea</taxon>
        <taxon>Pteropodidae</taxon>
        <taxon>Rousettinae</taxon>
        <taxon>Rousettus</taxon>
    </lineage>
</organism>
<comment type="caution">
    <text evidence="2">The sequence shown here is derived from an EMBL/GenBank/DDBJ whole genome shotgun (WGS) entry which is preliminary data.</text>
</comment>
<evidence type="ECO:0000313" key="3">
    <source>
        <dbReference type="Proteomes" id="UP000593571"/>
    </source>
</evidence>
<keyword evidence="1" id="KW-0812">Transmembrane</keyword>
<dbReference type="EMBL" id="JACASE010000005">
    <property type="protein sequence ID" value="KAF6465863.1"/>
    <property type="molecule type" value="Genomic_DNA"/>
</dbReference>
<evidence type="ECO:0000256" key="1">
    <source>
        <dbReference type="SAM" id="Phobius"/>
    </source>
</evidence>
<name>A0A7J8H0N8_ROUAE</name>
<feature type="transmembrane region" description="Helical" evidence="1">
    <location>
        <begin position="20"/>
        <end position="40"/>
    </location>
</feature>
<accession>A0A7J8H0N8</accession>
<keyword evidence="1" id="KW-1133">Transmembrane helix</keyword>
<reference evidence="2 3" key="1">
    <citation type="journal article" date="2020" name="Nature">
        <title>Six reference-quality genomes reveal evolution of bat adaptations.</title>
        <authorList>
            <person name="Jebb D."/>
            <person name="Huang Z."/>
            <person name="Pippel M."/>
            <person name="Hughes G.M."/>
            <person name="Lavrichenko K."/>
            <person name="Devanna P."/>
            <person name="Winkler S."/>
            <person name="Jermiin L.S."/>
            <person name="Skirmuntt E.C."/>
            <person name="Katzourakis A."/>
            <person name="Burkitt-Gray L."/>
            <person name="Ray D.A."/>
            <person name="Sullivan K.A.M."/>
            <person name="Roscito J.G."/>
            <person name="Kirilenko B.M."/>
            <person name="Davalos L.M."/>
            <person name="Corthals A.P."/>
            <person name="Power M.L."/>
            <person name="Jones G."/>
            <person name="Ransome R.D."/>
            <person name="Dechmann D.K.N."/>
            <person name="Locatelli A.G."/>
            <person name="Puechmaille S.J."/>
            <person name="Fedrigo O."/>
            <person name="Jarvis E.D."/>
            <person name="Hiller M."/>
            <person name="Vernes S.C."/>
            <person name="Myers E.W."/>
            <person name="Teeling E.C."/>
        </authorList>
    </citation>
    <scope>NUCLEOTIDE SEQUENCE [LARGE SCALE GENOMIC DNA]</scope>
    <source>
        <strain evidence="2">MRouAeg1</strain>
        <tissue evidence="2">Muscle</tissue>
    </source>
</reference>
<keyword evidence="1" id="KW-0472">Membrane</keyword>
<dbReference type="Proteomes" id="UP000593571">
    <property type="component" value="Unassembled WGS sequence"/>
</dbReference>